<proteinExistence type="predicted"/>
<evidence type="ECO:0000313" key="2">
    <source>
        <dbReference type="EMBL" id="GEU40168.1"/>
    </source>
</evidence>
<feature type="compositionally biased region" description="Basic residues" evidence="1">
    <location>
        <begin position="137"/>
        <end position="147"/>
    </location>
</feature>
<feature type="compositionally biased region" description="Basic residues" evidence="1">
    <location>
        <begin position="158"/>
        <end position="174"/>
    </location>
</feature>
<dbReference type="AlphaFoldDB" id="A0A6L2JSV8"/>
<feature type="compositionally biased region" description="Basic and acidic residues" evidence="1">
    <location>
        <begin position="183"/>
        <end position="208"/>
    </location>
</feature>
<gene>
    <name evidence="2" type="ORF">Tci_012146</name>
</gene>
<dbReference type="EMBL" id="BKCJ010001268">
    <property type="protein sequence ID" value="GEU40168.1"/>
    <property type="molecule type" value="Genomic_DNA"/>
</dbReference>
<sequence>MQDCWEILLDHPLSYALTATTDVPVVYLQQFWRIVSKLLVENIDNPFVALVNIKTIEVFMNKVGCQGVVDKIHIPLRPYLRVLQYTTGDVRIQGMLIPNAFLTEEIRATDDFKEYQTVFMKVDVIMNQQQPVVSTQRTHRSTPRAHRTPTLTLSPQEKKRKQSARKSSSPHKSLKITIRQQKVVKENKDDDDSENRLEPESHKEKLEYIDDDDEKGVEKVDKAEGGEMGILEARTEETQTTIPTPPRSYRTNMERKCVRTKQFWKNKQVNQVLHLGVSQLAEQATEELIENNLKPCIAAVIIEDRDAFRSEVPDLVSQEFNAHAPKIIEDHFKNYEVLKRKFEMSSTSNTSCRDDNIHSHHDDHQEDDAPPEGEKRVKRQKASKSSKSAREETVIDEDEVILEDETPELITELQDVDIRIPIIFDYERTRATLNDALSNQLKNAEKYAYHLEQTMNFMENQIVWESRQEDIRRPVPKPLVFFGPQRNPNKPPRYLYNKDMFFLKYGNTEEKKYIMSLHKIHAEHFLEVDLEEKMNR</sequence>
<evidence type="ECO:0000256" key="1">
    <source>
        <dbReference type="SAM" id="MobiDB-lite"/>
    </source>
</evidence>
<feature type="compositionally biased region" description="Basic and acidic residues" evidence="1">
    <location>
        <begin position="352"/>
        <end position="364"/>
    </location>
</feature>
<accession>A0A6L2JSV8</accession>
<organism evidence="2">
    <name type="scientific">Tanacetum cinerariifolium</name>
    <name type="common">Dalmatian daisy</name>
    <name type="synonym">Chrysanthemum cinerariifolium</name>
    <dbReference type="NCBI Taxonomy" id="118510"/>
    <lineage>
        <taxon>Eukaryota</taxon>
        <taxon>Viridiplantae</taxon>
        <taxon>Streptophyta</taxon>
        <taxon>Embryophyta</taxon>
        <taxon>Tracheophyta</taxon>
        <taxon>Spermatophyta</taxon>
        <taxon>Magnoliopsida</taxon>
        <taxon>eudicotyledons</taxon>
        <taxon>Gunneridae</taxon>
        <taxon>Pentapetalae</taxon>
        <taxon>asterids</taxon>
        <taxon>campanulids</taxon>
        <taxon>Asterales</taxon>
        <taxon>Asteraceae</taxon>
        <taxon>Asteroideae</taxon>
        <taxon>Anthemideae</taxon>
        <taxon>Anthemidinae</taxon>
        <taxon>Tanacetum</taxon>
    </lineage>
</organism>
<feature type="region of interest" description="Disordered" evidence="1">
    <location>
        <begin position="131"/>
        <end position="209"/>
    </location>
</feature>
<name>A0A6L2JSV8_TANCI</name>
<feature type="region of interest" description="Disordered" evidence="1">
    <location>
        <begin position="347"/>
        <end position="394"/>
    </location>
</feature>
<comment type="caution">
    <text evidence="2">The sequence shown here is derived from an EMBL/GenBank/DDBJ whole genome shotgun (WGS) entry which is preliminary data.</text>
</comment>
<protein>
    <submittedName>
        <fullName evidence="2">Uncharacterized protein</fullName>
    </submittedName>
</protein>
<reference evidence="2" key="1">
    <citation type="journal article" date="2019" name="Sci. Rep.">
        <title>Draft genome of Tanacetum cinerariifolium, the natural source of mosquito coil.</title>
        <authorList>
            <person name="Yamashiro T."/>
            <person name="Shiraishi A."/>
            <person name="Satake H."/>
            <person name="Nakayama K."/>
        </authorList>
    </citation>
    <scope>NUCLEOTIDE SEQUENCE</scope>
</reference>